<evidence type="ECO:0000313" key="2">
    <source>
        <dbReference type="Proteomes" id="UP000288507"/>
    </source>
</evidence>
<name>A0A431EHW6_CAMJU</name>
<dbReference type="AlphaFoldDB" id="A0A431EHW6"/>
<dbReference type="EMBL" id="PRBV01000001">
    <property type="protein sequence ID" value="RTJ80985.1"/>
    <property type="molecule type" value="Genomic_DNA"/>
</dbReference>
<evidence type="ECO:0000313" key="1">
    <source>
        <dbReference type="EMBL" id="RTJ80985.1"/>
    </source>
</evidence>
<dbReference type="Proteomes" id="UP000288507">
    <property type="component" value="Unassembled WGS sequence"/>
</dbReference>
<dbReference type="RefSeq" id="WP_126231983.1">
    <property type="nucleotide sequence ID" value="NZ_PRBK01000001.1"/>
</dbReference>
<protein>
    <submittedName>
        <fullName evidence="1">Uncharacterized protein</fullName>
    </submittedName>
</protein>
<reference evidence="1 2" key="1">
    <citation type="journal article" date="2019" name="Appl. Environ. Microbiol.">
        <title>Population genetics and characterization of Campylobacter jejuni isolates in western jackdaws and game birds in Finland.</title>
        <authorList>
            <person name="Kovanen S."/>
            <person name="Rossi M."/>
            <person name="Pohja-Mykra M."/>
            <person name="Nieminen T."/>
            <person name="Raunio-Saarnisto M."/>
            <person name="Sauvala M."/>
            <person name="Fredriksson-Ahomaa M."/>
            <person name="Hanninen M.L."/>
            <person name="Kivisto R."/>
        </authorList>
    </citation>
    <scope>NUCLEOTIDE SEQUENCE [LARGE SCALE GENOMIC DNA]</scope>
    <source>
        <strain evidence="1 2">CB313</strain>
    </source>
</reference>
<accession>A0A431EHW6</accession>
<sequence>MSKTNPFKKIDFIEKEKKEKDLNDKLERKFIEEARGETSYEAKLKKSKLIIMKYNLYKRLIKYISEKGSRVESQNYVINLALDDWLTKKGF</sequence>
<gene>
    <name evidence="1" type="ORF">C3H57_01320</name>
</gene>
<comment type="caution">
    <text evidence="1">The sequence shown here is derived from an EMBL/GenBank/DDBJ whole genome shotgun (WGS) entry which is preliminary data.</text>
</comment>
<proteinExistence type="predicted"/>
<organism evidence="1 2">
    <name type="scientific">Campylobacter jejuni</name>
    <dbReference type="NCBI Taxonomy" id="197"/>
    <lineage>
        <taxon>Bacteria</taxon>
        <taxon>Pseudomonadati</taxon>
        <taxon>Campylobacterota</taxon>
        <taxon>Epsilonproteobacteria</taxon>
        <taxon>Campylobacterales</taxon>
        <taxon>Campylobacteraceae</taxon>
        <taxon>Campylobacter</taxon>
    </lineage>
</organism>